<proteinExistence type="predicted"/>
<feature type="domain" description="UDP-N-acetylglucosamine 2-epimerase" evidence="1">
    <location>
        <begin position="23"/>
        <end position="368"/>
    </location>
</feature>
<dbReference type="InterPro" id="IPR020004">
    <property type="entry name" value="UDP-GlcNAc_Epase"/>
</dbReference>
<dbReference type="OrthoDB" id="9803238at2"/>
<dbReference type="PANTHER" id="PTHR43174:SF3">
    <property type="entry name" value="UDP-N-ACETYLGLUCOSAMINE 2-EPIMERASE"/>
    <property type="match status" value="1"/>
</dbReference>
<evidence type="ECO:0000313" key="3">
    <source>
        <dbReference type="Proteomes" id="UP000240572"/>
    </source>
</evidence>
<gene>
    <name evidence="2" type="ORF">B0I18_101602</name>
</gene>
<dbReference type="Gene3D" id="3.40.50.2000">
    <property type="entry name" value="Glycogen Phosphorylase B"/>
    <property type="match status" value="2"/>
</dbReference>
<dbReference type="Pfam" id="PF02350">
    <property type="entry name" value="Epimerase_2"/>
    <property type="match status" value="1"/>
</dbReference>
<dbReference type="RefSeq" id="WP_106521149.1">
    <property type="nucleotide sequence ID" value="NZ_PYGD01000001.1"/>
</dbReference>
<dbReference type="NCBIfam" id="TIGR03568">
    <property type="entry name" value="NeuC_NnaA"/>
    <property type="match status" value="1"/>
</dbReference>
<dbReference type="InterPro" id="IPR029767">
    <property type="entry name" value="WecB-like"/>
</dbReference>
<reference evidence="2 3" key="1">
    <citation type="submission" date="2018-03" db="EMBL/GenBank/DDBJ databases">
        <title>Genomic Encyclopedia of Type Strains, Phase III (KMG-III): the genomes of soil and plant-associated and newly described type strains.</title>
        <authorList>
            <person name="Whitman W."/>
        </authorList>
    </citation>
    <scope>NUCLEOTIDE SEQUENCE [LARGE SCALE GENOMIC DNA]</scope>
    <source>
        <strain evidence="2 3">CGMCC 1.12700</strain>
    </source>
</reference>
<keyword evidence="3" id="KW-1185">Reference proteome</keyword>
<dbReference type="GO" id="GO:0006047">
    <property type="term" value="P:UDP-N-acetylglucosamine metabolic process"/>
    <property type="evidence" value="ECO:0007669"/>
    <property type="project" value="InterPro"/>
</dbReference>
<dbReference type="AlphaFoldDB" id="A0A2P8DB44"/>
<comment type="caution">
    <text evidence="2">The sequence shown here is derived from an EMBL/GenBank/DDBJ whole genome shotgun (WGS) entry which is preliminary data.</text>
</comment>
<organism evidence="2 3">
    <name type="scientific">Taibaiella chishuiensis</name>
    <dbReference type="NCBI Taxonomy" id="1434707"/>
    <lineage>
        <taxon>Bacteria</taxon>
        <taxon>Pseudomonadati</taxon>
        <taxon>Bacteroidota</taxon>
        <taxon>Chitinophagia</taxon>
        <taxon>Chitinophagales</taxon>
        <taxon>Chitinophagaceae</taxon>
        <taxon>Taibaiella</taxon>
    </lineage>
</organism>
<sequence length="386" mass="42147">MKICIATGTRAEYGLLKPLIERIQSEALWQLQLLVTGAHLSPEFGLTYKQIEADGYTIDAKVEMLLSSDTAEGIVKSMGLGTIGYADAFKTLQPDLLVILGDRYEMLAVASAALIFKIPIAHIHGGEITEGAFDDAIRHAITKMSHIHFAATETYRNRIIQLGENPERVFNVGAIGLDNIHDLPLLNRQELEQQLGITFLERNYLVTFHPATMASVSAGLQFEALLKAVDRQENSFFIFTKANSDTEGRTINKMIDEYVAQRPGKAVAYTSMGQLRYLSAMQLVDAVVGNSSSGIIEAPSFHKATINIGDRQKGRIQAETTINTGVSADEIDAAFRTLTTPSFAGKLAAATNPYGEGHSAGKIIDALKLADWGSLIHKTFYNIDNV</sequence>
<dbReference type="SUPFAM" id="SSF53756">
    <property type="entry name" value="UDP-Glycosyltransferase/glycogen phosphorylase"/>
    <property type="match status" value="1"/>
</dbReference>
<dbReference type="GO" id="GO:0004553">
    <property type="term" value="F:hydrolase activity, hydrolyzing O-glycosyl compounds"/>
    <property type="evidence" value="ECO:0007669"/>
    <property type="project" value="InterPro"/>
</dbReference>
<evidence type="ECO:0000313" key="2">
    <source>
        <dbReference type="EMBL" id="PSK94446.1"/>
    </source>
</evidence>
<dbReference type="CDD" id="cd03786">
    <property type="entry name" value="GTB_UDP-GlcNAc_2-Epimerase"/>
    <property type="match status" value="1"/>
</dbReference>
<dbReference type="Proteomes" id="UP000240572">
    <property type="component" value="Unassembled WGS sequence"/>
</dbReference>
<name>A0A2P8DB44_9BACT</name>
<dbReference type="EMBL" id="PYGD01000001">
    <property type="protein sequence ID" value="PSK94446.1"/>
    <property type="molecule type" value="Genomic_DNA"/>
</dbReference>
<accession>A0A2P8DB44</accession>
<evidence type="ECO:0000259" key="1">
    <source>
        <dbReference type="Pfam" id="PF02350"/>
    </source>
</evidence>
<dbReference type="InterPro" id="IPR003331">
    <property type="entry name" value="UDP_GlcNAc_Epimerase_2_dom"/>
</dbReference>
<dbReference type="PANTHER" id="PTHR43174">
    <property type="entry name" value="UDP-N-ACETYLGLUCOSAMINE 2-EPIMERASE"/>
    <property type="match status" value="1"/>
</dbReference>
<protein>
    <submittedName>
        <fullName evidence="2">GDP/UDP-N,N'-diacetylbacillosamine 2-epimerase (Hydrolysing)</fullName>
    </submittedName>
</protein>